<keyword evidence="2" id="KW-0315">Glutamine amidotransferase</keyword>
<organism evidence="2">
    <name type="scientific">Scrofimicrobium appendicitidis</name>
    <dbReference type="NCBI Taxonomy" id="3079930"/>
    <lineage>
        <taxon>Bacteria</taxon>
        <taxon>Bacillati</taxon>
        <taxon>Actinomycetota</taxon>
        <taxon>Actinomycetes</taxon>
        <taxon>Actinomycetales</taxon>
        <taxon>Actinomycetaceae</taxon>
        <taxon>Scrofimicrobium</taxon>
    </lineage>
</organism>
<accession>A0AAU7V782</accession>
<dbReference type="InterPro" id="IPR017926">
    <property type="entry name" value="GATASE"/>
</dbReference>
<dbReference type="PANTHER" id="PTHR42695">
    <property type="entry name" value="GLUTAMINE AMIDOTRANSFERASE YLR126C-RELATED"/>
    <property type="match status" value="1"/>
</dbReference>
<dbReference type="InterPro" id="IPR044992">
    <property type="entry name" value="ChyE-like"/>
</dbReference>
<sequence>MKPFLLVSTRPEEEALVSEYQAYLQSTGLSEDRLELAEFDLVGLPPVELGDYQGVFVAGSPYGNITAGTATSKTQRWVAEELREFFRQVLAAEIPCLATGTAMSLLTELLGGKVADEHMELSEVTWVTQTREGMEDPLLAGVAEDFLAYVSHTEAARELPAGAVRLAWSPNCPVQMFRHGQHIYATQFSPELDGEAIQRKTEMYADAGDFRVGDLDMLVGTGRHRTGGQQSALILRNFVKQFS</sequence>
<dbReference type="GO" id="GO:0005829">
    <property type="term" value="C:cytosol"/>
    <property type="evidence" value="ECO:0007669"/>
    <property type="project" value="TreeGrafter"/>
</dbReference>
<gene>
    <name evidence="2" type="ORF">SAC06_00870</name>
</gene>
<name>A0AAU7V782_9ACTO</name>
<dbReference type="AlphaFoldDB" id="A0AAU7V782"/>
<reference evidence="2" key="1">
    <citation type="submission" date="2023-11" db="EMBL/GenBank/DDBJ databases">
        <title>Scrofimicrobium hongkongense sp. nov., isolated from a patient with peritonitis.</title>
        <authorList>
            <person name="Lao H.Y."/>
            <person name="Wong A.Y.P."/>
            <person name="Ng T.L."/>
            <person name="Wong R.Y.L."/>
            <person name="Yau M.C.Y."/>
            <person name="Lam J.Y.W."/>
            <person name="Siu G.K.H."/>
        </authorList>
    </citation>
    <scope>NUCLEOTIDE SEQUENCE</scope>
    <source>
        <strain evidence="2">R131</strain>
    </source>
</reference>
<proteinExistence type="predicted"/>
<dbReference type="Pfam" id="PF00117">
    <property type="entry name" value="GATase"/>
    <property type="match status" value="1"/>
</dbReference>
<evidence type="ECO:0000259" key="1">
    <source>
        <dbReference type="Pfam" id="PF00117"/>
    </source>
</evidence>
<dbReference type="Gene3D" id="3.40.50.880">
    <property type="match status" value="1"/>
</dbReference>
<protein>
    <submittedName>
        <fullName evidence="2">Glutamine amidotransferase</fullName>
    </submittedName>
</protein>
<dbReference type="EMBL" id="CP138335">
    <property type="protein sequence ID" value="XBW08144.1"/>
    <property type="molecule type" value="Genomic_DNA"/>
</dbReference>
<evidence type="ECO:0000313" key="2">
    <source>
        <dbReference type="EMBL" id="XBW08144.1"/>
    </source>
</evidence>
<dbReference type="KEGG" id="sapp:SAC06_00870"/>
<dbReference type="InterPro" id="IPR029062">
    <property type="entry name" value="Class_I_gatase-like"/>
</dbReference>
<dbReference type="RefSeq" id="WP_350258343.1">
    <property type="nucleotide sequence ID" value="NZ_CP138335.1"/>
</dbReference>
<dbReference type="SUPFAM" id="SSF52317">
    <property type="entry name" value="Class I glutamine amidotransferase-like"/>
    <property type="match status" value="1"/>
</dbReference>
<feature type="domain" description="Glutamine amidotransferase" evidence="1">
    <location>
        <begin position="52"/>
        <end position="194"/>
    </location>
</feature>
<dbReference type="PANTHER" id="PTHR42695:SF5">
    <property type="entry name" value="GLUTAMINE AMIDOTRANSFERASE YLR126C-RELATED"/>
    <property type="match status" value="1"/>
</dbReference>